<feature type="domain" description="FH2" evidence="1">
    <location>
        <begin position="179"/>
        <end position="450"/>
    </location>
</feature>
<dbReference type="RefSeq" id="XP_067543916.1">
    <property type="nucleotide sequence ID" value="XM_067688728.1"/>
</dbReference>
<dbReference type="GeneID" id="93647660"/>
<keyword evidence="3" id="KW-1185">Reference proteome</keyword>
<dbReference type="Pfam" id="PF02181">
    <property type="entry name" value="FH2"/>
    <property type="match status" value="1"/>
</dbReference>
<evidence type="ECO:0000259" key="1">
    <source>
        <dbReference type="Pfam" id="PF02181"/>
    </source>
</evidence>
<dbReference type="OrthoDB" id="2195729at2759"/>
<gene>
    <name evidence="2" type="ORF">NEDG_01310</name>
</gene>
<organism evidence="2 3">
    <name type="scientific">Nematocida displodere</name>
    <dbReference type="NCBI Taxonomy" id="1805483"/>
    <lineage>
        <taxon>Eukaryota</taxon>
        <taxon>Fungi</taxon>
        <taxon>Fungi incertae sedis</taxon>
        <taxon>Microsporidia</taxon>
        <taxon>Nematocida</taxon>
    </lineage>
</organism>
<sequence length="519" mass="57464">MRGVITQIVVGSPPSVACPVIELRSAGKLHVFDEKSVTVHLKKAFVSDGKFWLVFTGEVEVGKDMEVALFGRPAEQRCTLALESPASGITRFFRKDFRSDHKLPRDIFLDVVVQDAPAAYVAAMPTKMVVPAPFPKNLPPPPGMRVGPAVKKLEMRHPTLVTLCTRVRWIPATNIRGSVYEHPAKYFLDTDWTEMENTFIRQFCKTREKTPLAPVLPPAPQKKTRILSEKQEFLLSIIVGALEKKGITLAALGKSISDWIDHGTEIAQSEAANSLSEVFPSEVECAEIVALPEADLSETEHKLLPLLCIPAIRGKLLLSKYISTTEPLILQMQADLSGLTLSLAAATRDENLPRFLLFCLRLGNAVNFRYSELENASEARGFLLSSLPAFAKSFGESLVQEKYVSMLAFLVVALRNAVDFGKILATFKFFKTLQIKTLAEQVLFIKKGMDGVVLSSDFPGKKEKVGYFIHLINEIDTCLTDTHEKLATISKKYADVPDTFVTSVSLALDALEEVSHLFQ</sequence>
<dbReference type="AlphaFoldDB" id="A0A177EBB9"/>
<dbReference type="InterPro" id="IPR015425">
    <property type="entry name" value="FH2_Formin"/>
</dbReference>
<comment type="caution">
    <text evidence="2">The sequence shown here is derived from an EMBL/GenBank/DDBJ whole genome shotgun (WGS) entry which is preliminary data.</text>
</comment>
<dbReference type="Proteomes" id="UP000185944">
    <property type="component" value="Unassembled WGS sequence"/>
</dbReference>
<accession>A0A177EBB9</accession>
<proteinExistence type="predicted"/>
<evidence type="ECO:0000313" key="3">
    <source>
        <dbReference type="Proteomes" id="UP000185944"/>
    </source>
</evidence>
<dbReference type="VEuPathDB" id="MicrosporidiaDB:NEDG_01310"/>
<dbReference type="STRING" id="1805483.A0A177EBB9"/>
<evidence type="ECO:0000313" key="2">
    <source>
        <dbReference type="EMBL" id="OAG29237.1"/>
    </source>
</evidence>
<protein>
    <recommendedName>
        <fullName evidence="1">FH2 domain-containing protein</fullName>
    </recommendedName>
</protein>
<dbReference type="SUPFAM" id="SSF101447">
    <property type="entry name" value="Formin homology 2 domain (FH2 domain)"/>
    <property type="match status" value="1"/>
</dbReference>
<reference evidence="2 3" key="1">
    <citation type="submission" date="2016-02" db="EMBL/GenBank/DDBJ databases">
        <title>Discovery of a natural microsporidian pathogen with a broad tissue tropism in Caenorhabditis elegans.</title>
        <authorList>
            <person name="Luallen R.J."/>
            <person name="Reinke A.W."/>
            <person name="Tong L."/>
            <person name="Botts M.R."/>
            <person name="Felix M.-A."/>
            <person name="Troemel E.R."/>
        </authorList>
    </citation>
    <scope>NUCLEOTIDE SEQUENCE [LARGE SCALE GENOMIC DNA]</scope>
    <source>
        <strain evidence="2 3">JUm2807</strain>
    </source>
</reference>
<dbReference type="EMBL" id="LTDL01000041">
    <property type="protein sequence ID" value="OAG29237.1"/>
    <property type="molecule type" value="Genomic_DNA"/>
</dbReference>
<dbReference type="InterPro" id="IPR042201">
    <property type="entry name" value="FH2_Formin_sf"/>
</dbReference>
<dbReference type="Gene3D" id="1.20.58.2220">
    <property type="entry name" value="Formin, FH2 domain"/>
    <property type="match status" value="1"/>
</dbReference>
<name>A0A177EBB9_9MICR</name>